<protein>
    <submittedName>
        <fullName evidence="1">Uncharacterized protein</fullName>
    </submittedName>
</protein>
<dbReference type="Proteomes" id="UP000298663">
    <property type="component" value="Unassembled WGS sequence"/>
</dbReference>
<dbReference type="AlphaFoldDB" id="A0A4U5LY78"/>
<gene>
    <name evidence="1" type="ORF">L596_028368</name>
</gene>
<name>A0A4U5LY78_STECR</name>
<evidence type="ECO:0000313" key="1">
    <source>
        <dbReference type="EMBL" id="TKR61228.1"/>
    </source>
</evidence>
<keyword evidence="2" id="KW-1185">Reference proteome</keyword>
<sequence>MRACKSPQSIECVVSERSSAVTPAAGRARRGSARDLLFTSRNSNFGICAQRSPRSSDPRIHVYQHCRLI</sequence>
<dbReference type="EMBL" id="AZBU02000011">
    <property type="protein sequence ID" value="TKR61228.1"/>
    <property type="molecule type" value="Genomic_DNA"/>
</dbReference>
<proteinExistence type="predicted"/>
<organism evidence="1 2">
    <name type="scientific">Steinernema carpocapsae</name>
    <name type="common">Entomopathogenic nematode</name>
    <dbReference type="NCBI Taxonomy" id="34508"/>
    <lineage>
        <taxon>Eukaryota</taxon>
        <taxon>Metazoa</taxon>
        <taxon>Ecdysozoa</taxon>
        <taxon>Nematoda</taxon>
        <taxon>Chromadorea</taxon>
        <taxon>Rhabditida</taxon>
        <taxon>Tylenchina</taxon>
        <taxon>Panagrolaimomorpha</taxon>
        <taxon>Strongyloidoidea</taxon>
        <taxon>Steinernematidae</taxon>
        <taxon>Steinernema</taxon>
    </lineage>
</organism>
<reference evidence="1 2" key="2">
    <citation type="journal article" date="2019" name="G3 (Bethesda)">
        <title>Hybrid Assembly of the Genome of the Entomopathogenic Nematode Steinernema carpocapsae Identifies the X-Chromosome.</title>
        <authorList>
            <person name="Serra L."/>
            <person name="Macchietto M."/>
            <person name="Macias-Munoz A."/>
            <person name="McGill C.J."/>
            <person name="Rodriguez I.M."/>
            <person name="Rodriguez B."/>
            <person name="Murad R."/>
            <person name="Mortazavi A."/>
        </authorList>
    </citation>
    <scope>NUCLEOTIDE SEQUENCE [LARGE SCALE GENOMIC DNA]</scope>
    <source>
        <strain evidence="1 2">ALL</strain>
    </source>
</reference>
<accession>A0A4U5LY78</accession>
<comment type="caution">
    <text evidence="1">The sequence shown here is derived from an EMBL/GenBank/DDBJ whole genome shotgun (WGS) entry which is preliminary data.</text>
</comment>
<reference evidence="1 2" key="1">
    <citation type="journal article" date="2015" name="Genome Biol.">
        <title>Comparative genomics of Steinernema reveals deeply conserved gene regulatory networks.</title>
        <authorList>
            <person name="Dillman A.R."/>
            <person name="Macchietto M."/>
            <person name="Porter C.F."/>
            <person name="Rogers A."/>
            <person name="Williams B."/>
            <person name="Antoshechkin I."/>
            <person name="Lee M.M."/>
            <person name="Goodwin Z."/>
            <person name="Lu X."/>
            <person name="Lewis E.E."/>
            <person name="Goodrich-Blair H."/>
            <person name="Stock S.P."/>
            <person name="Adams B.J."/>
            <person name="Sternberg P.W."/>
            <person name="Mortazavi A."/>
        </authorList>
    </citation>
    <scope>NUCLEOTIDE SEQUENCE [LARGE SCALE GENOMIC DNA]</scope>
    <source>
        <strain evidence="1 2">ALL</strain>
    </source>
</reference>
<evidence type="ECO:0000313" key="2">
    <source>
        <dbReference type="Proteomes" id="UP000298663"/>
    </source>
</evidence>